<keyword evidence="1" id="KW-0472">Membrane</keyword>
<keyword evidence="1" id="KW-0812">Transmembrane</keyword>
<dbReference type="RefSeq" id="WP_093666214.1">
    <property type="nucleotide sequence ID" value="NZ_FOCF01000006.1"/>
</dbReference>
<organism evidence="2 3">
    <name type="scientific">Sphingomonas gellani</name>
    <dbReference type="NCBI Taxonomy" id="1166340"/>
    <lineage>
        <taxon>Bacteria</taxon>
        <taxon>Pseudomonadati</taxon>
        <taxon>Pseudomonadota</taxon>
        <taxon>Alphaproteobacteria</taxon>
        <taxon>Sphingomonadales</taxon>
        <taxon>Sphingomonadaceae</taxon>
        <taxon>Sphingomonas</taxon>
    </lineage>
</organism>
<feature type="transmembrane region" description="Helical" evidence="1">
    <location>
        <begin position="58"/>
        <end position="81"/>
    </location>
</feature>
<dbReference type="EMBL" id="FOCF01000006">
    <property type="protein sequence ID" value="SEN39667.1"/>
    <property type="molecule type" value="Genomic_DNA"/>
</dbReference>
<dbReference type="AlphaFoldDB" id="A0A1H8G824"/>
<evidence type="ECO:0000313" key="3">
    <source>
        <dbReference type="Proteomes" id="UP000199206"/>
    </source>
</evidence>
<feature type="transmembrane region" description="Helical" evidence="1">
    <location>
        <begin position="110"/>
        <end position="131"/>
    </location>
</feature>
<dbReference type="OrthoDB" id="7349915at2"/>
<feature type="transmembrane region" description="Helical" evidence="1">
    <location>
        <begin position="143"/>
        <end position="160"/>
    </location>
</feature>
<dbReference type="Pfam" id="PF11188">
    <property type="entry name" value="DUF2975"/>
    <property type="match status" value="1"/>
</dbReference>
<gene>
    <name evidence="2" type="ORF">SAMN05192583_2724</name>
</gene>
<protein>
    <recommendedName>
        <fullName evidence="4">DUF2975 domain-containing protein</fullName>
    </recommendedName>
</protein>
<dbReference type="Proteomes" id="UP000199206">
    <property type="component" value="Unassembled WGS sequence"/>
</dbReference>
<evidence type="ECO:0000256" key="1">
    <source>
        <dbReference type="SAM" id="Phobius"/>
    </source>
</evidence>
<evidence type="ECO:0000313" key="2">
    <source>
        <dbReference type="EMBL" id="SEN39667.1"/>
    </source>
</evidence>
<dbReference type="InterPro" id="IPR021354">
    <property type="entry name" value="DUF2975"/>
</dbReference>
<keyword evidence="1" id="KW-1133">Transmembrane helix</keyword>
<sequence length="173" mass="18798">MKDHHSLTAARWLLRGVFWLNISSAIGFAAFMLFSVFGHAMLADHLARKYAGRLDVDTLIVAMRLLFVIGLAAVAVAWVIITRLLAMIATVTAGDPFVTPNARRLHEIGWALVGWQLLDLAGGVIITWIGRMGADVTGWTPSLAGWVVTLLVFVLARVFAAGTTMRDDLQGTV</sequence>
<reference evidence="3" key="1">
    <citation type="submission" date="2016-10" db="EMBL/GenBank/DDBJ databases">
        <authorList>
            <person name="Varghese N."/>
            <person name="Submissions S."/>
        </authorList>
    </citation>
    <scope>NUCLEOTIDE SEQUENCE [LARGE SCALE GENOMIC DNA]</scope>
    <source>
        <strain evidence="3">S6-262</strain>
    </source>
</reference>
<keyword evidence="3" id="KW-1185">Reference proteome</keyword>
<name>A0A1H8G824_9SPHN</name>
<dbReference type="STRING" id="1166340.SAMN05192583_2724"/>
<feature type="transmembrane region" description="Helical" evidence="1">
    <location>
        <begin position="12"/>
        <end position="38"/>
    </location>
</feature>
<proteinExistence type="predicted"/>
<evidence type="ECO:0008006" key="4">
    <source>
        <dbReference type="Google" id="ProtNLM"/>
    </source>
</evidence>
<accession>A0A1H8G824</accession>